<name>A0A1H5SKI9_9SPHI</name>
<protein>
    <recommendedName>
        <fullName evidence="4">Beta-carotene 15,15'-monooxygenase</fullName>
    </recommendedName>
</protein>
<dbReference type="EMBL" id="FNUT01000001">
    <property type="protein sequence ID" value="SEF50277.1"/>
    <property type="molecule type" value="Genomic_DNA"/>
</dbReference>
<feature type="transmembrane region" description="Helical" evidence="1">
    <location>
        <begin position="260"/>
        <end position="277"/>
    </location>
</feature>
<dbReference type="AlphaFoldDB" id="A0A1H5SKI9"/>
<feature type="transmembrane region" description="Helical" evidence="1">
    <location>
        <begin position="144"/>
        <end position="172"/>
    </location>
</feature>
<evidence type="ECO:0000256" key="1">
    <source>
        <dbReference type="SAM" id="Phobius"/>
    </source>
</evidence>
<keyword evidence="3" id="KW-1185">Reference proteome</keyword>
<dbReference type="InterPro" id="IPR045625">
    <property type="entry name" value="DUF6427"/>
</dbReference>
<dbReference type="OrthoDB" id="1115611at2"/>
<keyword evidence="1" id="KW-0472">Membrane</keyword>
<organism evidence="2 3">
    <name type="scientific">Sphingobacterium lactis</name>
    <dbReference type="NCBI Taxonomy" id="797291"/>
    <lineage>
        <taxon>Bacteria</taxon>
        <taxon>Pseudomonadati</taxon>
        <taxon>Bacteroidota</taxon>
        <taxon>Sphingobacteriia</taxon>
        <taxon>Sphingobacteriales</taxon>
        <taxon>Sphingobacteriaceae</taxon>
        <taxon>Sphingobacterium</taxon>
    </lineage>
</organism>
<feature type="transmembrane region" description="Helical" evidence="1">
    <location>
        <begin position="59"/>
        <end position="77"/>
    </location>
</feature>
<proteinExistence type="predicted"/>
<dbReference type="Proteomes" id="UP000236731">
    <property type="component" value="Unassembled WGS sequence"/>
</dbReference>
<dbReference type="RefSeq" id="WP_103904931.1">
    <property type="nucleotide sequence ID" value="NZ_CP049246.1"/>
</dbReference>
<dbReference type="Pfam" id="PF19992">
    <property type="entry name" value="DUF6427"/>
    <property type="match status" value="1"/>
</dbReference>
<accession>A0A1H5SKI9</accession>
<sequence>MIINQHRTLSGLNIFLVTLVGTILCLGVYLHLPDKLTPVLVEPGLNRLLGLHIGEDLNPQLNVIITLLLTLFQAFYLNRVVNHYNLLGKPSFLTSLMFMTLVSLFIPFLVLSPTLICNFITIWMLQKLFNIYKHVDVKGTMFDLGLIVALGSLIYFPFIVMLLLIWGSLIIFRPFDWREWFTPLLGVITIYFLLAVAYFWLERMDEFYQIFIPFTYNLPTRLDMDMNDYFVLIPIVISLGGFLFILKDNFFKSVVQIRKSFQLLFIMLVLIFGSFYLNAERSINHFLLAVPPLSIYLAYFFTHAKMKWFYETLYVVILLTIIYFQFF</sequence>
<keyword evidence="1" id="KW-1133">Transmembrane helix</keyword>
<feature type="transmembrane region" description="Helical" evidence="1">
    <location>
        <begin position="12"/>
        <end position="32"/>
    </location>
</feature>
<feature type="transmembrane region" description="Helical" evidence="1">
    <location>
        <begin position="98"/>
        <end position="124"/>
    </location>
</feature>
<feature type="transmembrane region" description="Helical" evidence="1">
    <location>
        <begin position="184"/>
        <end position="201"/>
    </location>
</feature>
<feature type="transmembrane region" description="Helical" evidence="1">
    <location>
        <begin position="308"/>
        <end position="326"/>
    </location>
</feature>
<feature type="transmembrane region" description="Helical" evidence="1">
    <location>
        <begin position="229"/>
        <end position="248"/>
    </location>
</feature>
<evidence type="ECO:0008006" key="4">
    <source>
        <dbReference type="Google" id="ProtNLM"/>
    </source>
</evidence>
<keyword evidence="1" id="KW-0812">Transmembrane</keyword>
<gene>
    <name evidence="2" type="ORF">SAMN05421877_101273</name>
</gene>
<feature type="transmembrane region" description="Helical" evidence="1">
    <location>
        <begin position="283"/>
        <end position="301"/>
    </location>
</feature>
<evidence type="ECO:0000313" key="2">
    <source>
        <dbReference type="EMBL" id="SEF50277.1"/>
    </source>
</evidence>
<reference evidence="3" key="1">
    <citation type="submission" date="2016-10" db="EMBL/GenBank/DDBJ databases">
        <authorList>
            <person name="Varghese N."/>
            <person name="Submissions S."/>
        </authorList>
    </citation>
    <scope>NUCLEOTIDE SEQUENCE [LARGE SCALE GENOMIC DNA]</scope>
    <source>
        <strain evidence="3">DSM 22361</strain>
    </source>
</reference>
<evidence type="ECO:0000313" key="3">
    <source>
        <dbReference type="Proteomes" id="UP000236731"/>
    </source>
</evidence>